<comment type="caution">
    <text evidence="3">The sequence shown here is derived from an EMBL/GenBank/DDBJ whole genome shotgun (WGS) entry which is preliminary data.</text>
</comment>
<organism evidence="3 4">
    <name type="scientific">Aspergillus pseudoustus</name>
    <dbReference type="NCBI Taxonomy" id="1810923"/>
    <lineage>
        <taxon>Eukaryota</taxon>
        <taxon>Fungi</taxon>
        <taxon>Dikarya</taxon>
        <taxon>Ascomycota</taxon>
        <taxon>Pezizomycotina</taxon>
        <taxon>Eurotiomycetes</taxon>
        <taxon>Eurotiomycetidae</taxon>
        <taxon>Eurotiales</taxon>
        <taxon>Aspergillaceae</taxon>
        <taxon>Aspergillus</taxon>
        <taxon>Aspergillus subgen. Nidulantes</taxon>
    </lineage>
</organism>
<dbReference type="SUPFAM" id="SSF52058">
    <property type="entry name" value="L domain-like"/>
    <property type="match status" value="1"/>
</dbReference>
<feature type="chain" id="PRO_5046146015" description="Receptor L-domain domain-containing protein" evidence="2">
    <location>
        <begin position="19"/>
        <end position="315"/>
    </location>
</feature>
<dbReference type="Proteomes" id="UP001610446">
    <property type="component" value="Unassembled WGS sequence"/>
</dbReference>
<feature type="compositionally biased region" description="Basic and acidic residues" evidence="1">
    <location>
        <begin position="240"/>
        <end position="253"/>
    </location>
</feature>
<sequence>MRCLGLFVITSYLTQLGASRTCGGSEPISISSQDDLDFVADCDTIIGGVEIAPNMTGDLTLVNSNDIPMLIGGRLSIKNTSITSFSAPNLDNGNLHILNFSSLHSVYGDLVVASNLVRQLHFPGMEIISQDVNLTGSFTRITFGPYLQEINGGFTAWSTEDLDYAPLDTLNDDGLIQGSYSCTSWDDLAASWSSLLPTPTADDSSISDTTTYDSTDGDRSSGSGFDQNARIGLGWAFHEDEKEDGKLEQEQRKQSTIHGGPVEVEDTDRYVHEMGADTGVSEMPSGKSAVAAELDSRGGISELPAREGIARSDSG</sequence>
<reference evidence="3 4" key="1">
    <citation type="submission" date="2024-07" db="EMBL/GenBank/DDBJ databases">
        <title>Section-level genome sequencing and comparative genomics of Aspergillus sections Usti and Cavernicolus.</title>
        <authorList>
            <consortium name="Lawrence Berkeley National Laboratory"/>
            <person name="Nybo J.L."/>
            <person name="Vesth T.C."/>
            <person name="Theobald S."/>
            <person name="Frisvad J.C."/>
            <person name="Larsen T.O."/>
            <person name="Kjaerboelling I."/>
            <person name="Rothschild-Mancinelli K."/>
            <person name="Lyhne E.K."/>
            <person name="Kogle M.E."/>
            <person name="Barry K."/>
            <person name="Clum A."/>
            <person name="Na H."/>
            <person name="Ledsgaard L."/>
            <person name="Lin J."/>
            <person name="Lipzen A."/>
            <person name="Kuo A."/>
            <person name="Riley R."/>
            <person name="Mondo S."/>
            <person name="Labutti K."/>
            <person name="Haridas S."/>
            <person name="Pangalinan J."/>
            <person name="Salamov A.A."/>
            <person name="Simmons B.A."/>
            <person name="Magnuson J.K."/>
            <person name="Chen J."/>
            <person name="Drula E."/>
            <person name="Henrissat B."/>
            <person name="Wiebenga A."/>
            <person name="Lubbers R.J."/>
            <person name="Gomes A.C."/>
            <person name="Makela M.R."/>
            <person name="Stajich J."/>
            <person name="Grigoriev I.V."/>
            <person name="Mortensen U.H."/>
            <person name="De Vries R.P."/>
            <person name="Baker S.E."/>
            <person name="Andersen M.R."/>
        </authorList>
    </citation>
    <scope>NUCLEOTIDE SEQUENCE [LARGE SCALE GENOMIC DNA]</scope>
    <source>
        <strain evidence="3 4">CBS 123904</strain>
    </source>
</reference>
<evidence type="ECO:0000256" key="2">
    <source>
        <dbReference type="SAM" id="SignalP"/>
    </source>
</evidence>
<evidence type="ECO:0000313" key="4">
    <source>
        <dbReference type="Proteomes" id="UP001610446"/>
    </source>
</evidence>
<dbReference type="EMBL" id="JBFXLU010000039">
    <property type="protein sequence ID" value="KAL2850134.1"/>
    <property type="molecule type" value="Genomic_DNA"/>
</dbReference>
<protein>
    <recommendedName>
        <fullName evidence="5">Receptor L-domain domain-containing protein</fullName>
    </recommendedName>
</protein>
<name>A0ABR4KCX2_9EURO</name>
<feature type="compositionally biased region" description="Basic and acidic residues" evidence="1">
    <location>
        <begin position="304"/>
        <end position="315"/>
    </location>
</feature>
<feature type="signal peptide" evidence="2">
    <location>
        <begin position="1"/>
        <end position="18"/>
    </location>
</feature>
<accession>A0ABR4KCX2</accession>
<feature type="region of interest" description="Disordered" evidence="1">
    <location>
        <begin position="199"/>
        <end position="226"/>
    </location>
</feature>
<keyword evidence="4" id="KW-1185">Reference proteome</keyword>
<feature type="region of interest" description="Disordered" evidence="1">
    <location>
        <begin position="240"/>
        <end position="315"/>
    </location>
</feature>
<keyword evidence="2" id="KW-0732">Signal</keyword>
<evidence type="ECO:0000256" key="1">
    <source>
        <dbReference type="SAM" id="MobiDB-lite"/>
    </source>
</evidence>
<evidence type="ECO:0000313" key="3">
    <source>
        <dbReference type="EMBL" id="KAL2850134.1"/>
    </source>
</evidence>
<evidence type="ECO:0008006" key="5">
    <source>
        <dbReference type="Google" id="ProtNLM"/>
    </source>
</evidence>
<proteinExistence type="predicted"/>
<gene>
    <name evidence="3" type="ORF">BJY01DRAFT_245599</name>
</gene>